<dbReference type="Proteomes" id="UP000650511">
    <property type="component" value="Unassembled WGS sequence"/>
</dbReference>
<dbReference type="OrthoDB" id="3217709at2"/>
<dbReference type="InterPro" id="IPR027417">
    <property type="entry name" value="P-loop_NTPase"/>
</dbReference>
<comment type="caution">
    <text evidence="2">The sequence shown here is derived from an EMBL/GenBank/DDBJ whole genome shotgun (WGS) entry which is preliminary data.</text>
</comment>
<dbReference type="RefSeq" id="WP_130648464.1">
    <property type="nucleotide sequence ID" value="NZ_BMHA01000005.1"/>
</dbReference>
<organism evidence="2 3">
    <name type="scientific">Egicoccus halophilus</name>
    <dbReference type="NCBI Taxonomy" id="1670830"/>
    <lineage>
        <taxon>Bacteria</taxon>
        <taxon>Bacillati</taxon>
        <taxon>Actinomycetota</taxon>
        <taxon>Nitriliruptoria</taxon>
        <taxon>Egicoccales</taxon>
        <taxon>Egicoccaceae</taxon>
        <taxon>Egicoccus</taxon>
    </lineage>
</organism>
<dbReference type="EMBL" id="BMHA01000005">
    <property type="protein sequence ID" value="GGI05607.1"/>
    <property type="molecule type" value="Genomic_DNA"/>
</dbReference>
<proteinExistence type="predicted"/>
<accession>A0A8J3A7L4</accession>
<gene>
    <name evidence="2" type="ORF">GCM10011354_14930</name>
</gene>
<keyword evidence="3" id="KW-1185">Reference proteome</keyword>
<feature type="region of interest" description="Disordered" evidence="1">
    <location>
        <begin position="415"/>
        <end position="443"/>
    </location>
</feature>
<evidence type="ECO:0000256" key="1">
    <source>
        <dbReference type="SAM" id="MobiDB-lite"/>
    </source>
</evidence>
<reference evidence="2" key="2">
    <citation type="submission" date="2020-09" db="EMBL/GenBank/DDBJ databases">
        <authorList>
            <person name="Sun Q."/>
            <person name="Zhou Y."/>
        </authorList>
    </citation>
    <scope>NUCLEOTIDE SEQUENCE</scope>
    <source>
        <strain evidence="2">CGMCC 1.14988</strain>
    </source>
</reference>
<name>A0A8J3A7L4_9ACTN</name>
<evidence type="ECO:0000313" key="3">
    <source>
        <dbReference type="Proteomes" id="UP000650511"/>
    </source>
</evidence>
<dbReference type="AlphaFoldDB" id="A0A8J3A7L4"/>
<evidence type="ECO:0000313" key="2">
    <source>
        <dbReference type="EMBL" id="GGI05607.1"/>
    </source>
</evidence>
<reference evidence="2" key="1">
    <citation type="journal article" date="2014" name="Int. J. Syst. Evol. Microbiol.">
        <title>Complete genome sequence of Corynebacterium casei LMG S-19264T (=DSM 44701T), isolated from a smear-ripened cheese.</title>
        <authorList>
            <consortium name="US DOE Joint Genome Institute (JGI-PGF)"/>
            <person name="Walter F."/>
            <person name="Albersmeier A."/>
            <person name="Kalinowski J."/>
            <person name="Ruckert C."/>
        </authorList>
    </citation>
    <scope>NUCLEOTIDE SEQUENCE</scope>
    <source>
        <strain evidence="2">CGMCC 1.14988</strain>
    </source>
</reference>
<dbReference type="SUPFAM" id="SSF52540">
    <property type="entry name" value="P-loop containing nucleoside triphosphate hydrolases"/>
    <property type="match status" value="1"/>
</dbReference>
<evidence type="ECO:0008006" key="4">
    <source>
        <dbReference type="Google" id="ProtNLM"/>
    </source>
</evidence>
<protein>
    <recommendedName>
        <fullName evidence="4">CobQ/CobB/MinD/ParA nucleotide binding domain-containing protein</fullName>
    </recommendedName>
</protein>
<sequence length="443" mass="46661">MRERYVLLGLARARVPWFRAVGQWAASASLPVEFLRCVSADEVRARLDTGRAFSALLVDADVPGLDRDLVAAARAAGCAVLVVDSLEASRDWRGIGVDAVLAPVFSRDELLEVLGACARAVDSAEPDLRPDRTPSVDQPSGRLVAVTGPGGTGASTTAIALAQGAAAGHGIPRRNGSADPVPDVLLADLCRRADQAMLHDARSLVPGIQEVVEAHRSGTPSAAELREQTFEVPERGYRLLLGLRRPRHWSALRPRAVEAALGGLTRLADLLVVDVEADVEGELETGSVDVEDRHALSRTAFRRADVVVVVGEPSMKGCFALVRTLGELLEFGVDATRVLPVVNRAPRTPRQRAELTTSIATLLAASADAGGDRLANPLYLPSRKVDEALRDGVGLPAPLPALVARAVQAVLDRAAAPAEPVEPEPVPIAPGSLSAFSGPEPTP</sequence>
<dbReference type="Gene3D" id="3.40.50.300">
    <property type="entry name" value="P-loop containing nucleotide triphosphate hydrolases"/>
    <property type="match status" value="1"/>
</dbReference>